<protein>
    <submittedName>
        <fullName evidence="1">Uncharacterized protein</fullName>
    </submittedName>
</protein>
<organism evidence="1 2">
    <name type="scientific">Neisseria zoodegmatis</name>
    <dbReference type="NCBI Taxonomy" id="326523"/>
    <lineage>
        <taxon>Bacteria</taxon>
        <taxon>Pseudomonadati</taxon>
        <taxon>Pseudomonadota</taxon>
        <taxon>Betaproteobacteria</taxon>
        <taxon>Neisseriales</taxon>
        <taxon>Neisseriaceae</taxon>
        <taxon>Neisseria</taxon>
    </lineage>
</organism>
<dbReference type="AlphaFoldDB" id="A0A378WHZ0"/>
<dbReference type="EMBL" id="UGRS01000001">
    <property type="protein sequence ID" value="SUA36335.1"/>
    <property type="molecule type" value="Genomic_DNA"/>
</dbReference>
<accession>A0A378WHZ0</accession>
<proteinExistence type="predicted"/>
<name>A0A378WHZ0_9NEIS</name>
<gene>
    <name evidence="1" type="ORF">NCTC12229_00750</name>
</gene>
<evidence type="ECO:0000313" key="1">
    <source>
        <dbReference type="EMBL" id="SUA36335.1"/>
    </source>
</evidence>
<reference evidence="1 2" key="1">
    <citation type="submission" date="2018-06" db="EMBL/GenBank/DDBJ databases">
        <authorList>
            <consortium name="Pathogen Informatics"/>
            <person name="Doyle S."/>
        </authorList>
    </citation>
    <scope>NUCLEOTIDE SEQUENCE [LARGE SCALE GENOMIC DNA]</scope>
    <source>
        <strain evidence="1 2">NCTC12229</strain>
    </source>
</reference>
<dbReference type="RefSeq" id="WP_181792169.1">
    <property type="nucleotide sequence ID" value="NZ_UGRS01000001.1"/>
</dbReference>
<evidence type="ECO:0000313" key="2">
    <source>
        <dbReference type="Proteomes" id="UP000254055"/>
    </source>
</evidence>
<sequence>MKTFDAQESDLLLEFLTEYFEEFDRFAADNGFEKDLVMQIIDNLKDYD</sequence>
<dbReference type="Proteomes" id="UP000254055">
    <property type="component" value="Unassembled WGS sequence"/>
</dbReference>